<accession>A0A7T8IVV0</accession>
<keyword evidence="2" id="KW-1185">Reference proteome</keyword>
<dbReference type="EMBL" id="MW366843">
    <property type="protein sequence ID" value="QQO90258.1"/>
    <property type="molecule type" value="Genomic_DNA"/>
</dbReference>
<protein>
    <submittedName>
        <fullName evidence="1">Uncharacterized protein</fullName>
    </submittedName>
</protein>
<proteinExistence type="predicted"/>
<reference evidence="1 2" key="1">
    <citation type="submission" date="2020-12" db="EMBL/GenBank/DDBJ databases">
        <title>Complete genome sequence of Erwinia phage pEa_SNUABM_5.</title>
        <authorList>
            <person name="Kim S.G."/>
            <person name="Lee S.B."/>
            <person name="Kwon J."/>
            <person name="Park S.C."/>
        </authorList>
    </citation>
    <scope>NUCLEOTIDE SEQUENCE [LARGE SCALE GENOMIC DNA]</scope>
</reference>
<dbReference type="Proteomes" id="UP000596123">
    <property type="component" value="Segment"/>
</dbReference>
<sequence>MKFADDEWEIVGDREDAEQLAHAINKLIDAQRLGSSDDL</sequence>
<gene>
    <name evidence="1" type="ORF">pEaSNUABM5_00116</name>
</gene>
<evidence type="ECO:0000313" key="1">
    <source>
        <dbReference type="EMBL" id="QQO90258.1"/>
    </source>
</evidence>
<organism evidence="1 2">
    <name type="scientific">Erwinia phage pEa_SNUABM_5</name>
    <dbReference type="NCBI Taxonomy" id="2797313"/>
    <lineage>
        <taxon>Viruses</taxon>
        <taxon>Duplodnaviria</taxon>
        <taxon>Heunggongvirae</taxon>
        <taxon>Uroviricota</taxon>
        <taxon>Caudoviricetes</taxon>
        <taxon>Rivsvirus</taxon>
        <taxon>Rivsvirus SNUABM5</taxon>
    </lineage>
</organism>
<evidence type="ECO:0000313" key="2">
    <source>
        <dbReference type="Proteomes" id="UP000596123"/>
    </source>
</evidence>
<name>A0A7T8IVV0_9CAUD</name>